<dbReference type="InterPro" id="IPR003661">
    <property type="entry name" value="HisK_dim/P_dom"/>
</dbReference>
<keyword evidence="8" id="KW-0175">Coiled coil</keyword>
<evidence type="ECO:0000256" key="4">
    <source>
        <dbReference type="ARBA" id="ARBA00022679"/>
    </source>
</evidence>
<dbReference type="FunFam" id="3.30.565.10:FF:000006">
    <property type="entry name" value="Sensor histidine kinase WalK"/>
    <property type="match status" value="1"/>
</dbReference>
<dbReference type="SMART" id="SM00387">
    <property type="entry name" value="HATPase_c"/>
    <property type="match status" value="1"/>
</dbReference>
<dbReference type="RefSeq" id="WP_188418319.1">
    <property type="nucleotide sequence ID" value="NZ_BMDO01000011.1"/>
</dbReference>
<dbReference type="InterPro" id="IPR003594">
    <property type="entry name" value="HATPase_dom"/>
</dbReference>
<protein>
    <recommendedName>
        <fullName evidence="2">histidine kinase</fullName>
        <ecNumber evidence="2">2.7.13.3</ecNumber>
    </recommendedName>
</protein>
<feature type="domain" description="PAS" evidence="10">
    <location>
        <begin position="51"/>
        <end position="121"/>
    </location>
</feature>
<evidence type="ECO:0000313" key="12">
    <source>
        <dbReference type="EMBL" id="GGI52203.1"/>
    </source>
</evidence>
<proteinExistence type="predicted"/>
<name>A0A917N2R8_9SPHI</name>
<keyword evidence="7" id="KW-0472">Membrane</keyword>
<keyword evidence="6" id="KW-0902">Two-component regulatory system</keyword>
<dbReference type="InterPro" id="IPR036890">
    <property type="entry name" value="HATPase_C_sf"/>
</dbReference>
<evidence type="ECO:0000256" key="2">
    <source>
        <dbReference type="ARBA" id="ARBA00012438"/>
    </source>
</evidence>
<evidence type="ECO:0000256" key="1">
    <source>
        <dbReference type="ARBA" id="ARBA00000085"/>
    </source>
</evidence>
<feature type="domain" description="PAC" evidence="11">
    <location>
        <begin position="124"/>
        <end position="177"/>
    </location>
</feature>
<dbReference type="SUPFAM" id="SSF55874">
    <property type="entry name" value="ATPase domain of HSP90 chaperone/DNA topoisomerase II/histidine kinase"/>
    <property type="match status" value="1"/>
</dbReference>
<dbReference type="PROSITE" id="PS50109">
    <property type="entry name" value="HIS_KIN"/>
    <property type="match status" value="1"/>
</dbReference>
<sequence>MSEPDTNQQAAEIERLKREVERLTAENQLLSSAAATCRTDADTQADNLLAGLAQFKLIADNVPVIVWTADPHGNIDYLNKRYTEYTGLPAQQSLGNNWYSIVHADDIERTSQVWAQSIQHGTNYEIQYRFRRGLDNTYRWQLGKALPLKNHNGKVIKWFGITTDIHEQKQAERQKDEFLSIASHELKTPLTSVKAFMQLALKGIMPEDKAYNFINKSAAQLVRLESLINDLLDVSKINAGKMNYNLEPFEFSTALTETVENIQQANQKYHIIIERNDEVVYKGDRLRIEQVINNLIANAIKYSPNSDRVVVRSELKQNNLIVSVQDFGIGIEPENLTKLFDRYYRVDNTSMRFQGLGLGLFISSEIIKRHNGSFWIESTPGEGSTFFFLLPINGKQEFIDIETDNQTYYKGNFIEMRYLPEHQWLDVNWLGYQNFDSVKKGCMIMLDLLKKNNCSKVLNDNTYVTGNWSEAADWGGEFWFPAMQEAGLKHFAWIYSPSTFSRMSAHKSIDITMGKVTAQFFTSVDKARTWLQNMD</sequence>
<dbReference type="SMART" id="SM00388">
    <property type="entry name" value="HisKA"/>
    <property type="match status" value="1"/>
</dbReference>
<dbReference type="Gene3D" id="3.30.565.10">
    <property type="entry name" value="Histidine kinase-like ATPase, C-terminal domain"/>
    <property type="match status" value="1"/>
</dbReference>
<evidence type="ECO:0000259" key="9">
    <source>
        <dbReference type="PROSITE" id="PS50109"/>
    </source>
</evidence>
<evidence type="ECO:0000256" key="7">
    <source>
        <dbReference type="ARBA" id="ARBA00023136"/>
    </source>
</evidence>
<dbReference type="InterPro" id="IPR005467">
    <property type="entry name" value="His_kinase_dom"/>
</dbReference>
<dbReference type="PRINTS" id="PR00344">
    <property type="entry name" value="BCTRLSENSOR"/>
</dbReference>
<keyword evidence="13" id="KW-1185">Reference proteome</keyword>
<dbReference type="Gene3D" id="1.10.287.130">
    <property type="match status" value="1"/>
</dbReference>
<comment type="caution">
    <text evidence="12">The sequence shown here is derived from an EMBL/GenBank/DDBJ whole genome shotgun (WGS) entry which is preliminary data.</text>
</comment>
<evidence type="ECO:0000313" key="13">
    <source>
        <dbReference type="Proteomes" id="UP000662074"/>
    </source>
</evidence>
<evidence type="ECO:0000256" key="5">
    <source>
        <dbReference type="ARBA" id="ARBA00022777"/>
    </source>
</evidence>
<dbReference type="FunFam" id="1.10.287.130:FF:000001">
    <property type="entry name" value="Two-component sensor histidine kinase"/>
    <property type="match status" value="1"/>
</dbReference>
<dbReference type="NCBIfam" id="TIGR00229">
    <property type="entry name" value="sensory_box"/>
    <property type="match status" value="1"/>
</dbReference>
<dbReference type="PROSITE" id="PS50112">
    <property type="entry name" value="PAS"/>
    <property type="match status" value="1"/>
</dbReference>
<dbReference type="Proteomes" id="UP000662074">
    <property type="component" value="Unassembled WGS sequence"/>
</dbReference>
<dbReference type="CDD" id="cd00130">
    <property type="entry name" value="PAS"/>
    <property type="match status" value="1"/>
</dbReference>
<dbReference type="Pfam" id="PF08447">
    <property type="entry name" value="PAS_3"/>
    <property type="match status" value="1"/>
</dbReference>
<reference evidence="12" key="1">
    <citation type="journal article" date="2014" name="Int. J. Syst. Evol. Microbiol.">
        <title>Complete genome sequence of Corynebacterium casei LMG S-19264T (=DSM 44701T), isolated from a smear-ripened cheese.</title>
        <authorList>
            <consortium name="US DOE Joint Genome Institute (JGI-PGF)"/>
            <person name="Walter F."/>
            <person name="Albersmeier A."/>
            <person name="Kalinowski J."/>
            <person name="Ruckert C."/>
        </authorList>
    </citation>
    <scope>NUCLEOTIDE SEQUENCE</scope>
    <source>
        <strain evidence="12">CCM 8711</strain>
    </source>
</reference>
<feature type="domain" description="Histidine kinase" evidence="9">
    <location>
        <begin position="181"/>
        <end position="394"/>
    </location>
</feature>
<keyword evidence="3" id="KW-0597">Phosphoprotein</keyword>
<evidence type="ECO:0000256" key="6">
    <source>
        <dbReference type="ARBA" id="ARBA00023012"/>
    </source>
</evidence>
<dbReference type="Gene3D" id="3.30.450.20">
    <property type="entry name" value="PAS domain"/>
    <property type="match status" value="1"/>
</dbReference>
<feature type="coiled-coil region" evidence="8">
    <location>
        <begin position="6"/>
        <end position="33"/>
    </location>
</feature>
<evidence type="ECO:0000259" key="11">
    <source>
        <dbReference type="PROSITE" id="PS50113"/>
    </source>
</evidence>
<dbReference type="FunFam" id="3.30.450.20:FF:000099">
    <property type="entry name" value="Sensory box sensor histidine kinase"/>
    <property type="match status" value="1"/>
</dbReference>
<reference evidence="12" key="2">
    <citation type="submission" date="2020-09" db="EMBL/GenBank/DDBJ databases">
        <authorList>
            <person name="Sun Q."/>
            <person name="Sedlacek I."/>
        </authorList>
    </citation>
    <scope>NUCLEOTIDE SEQUENCE</scope>
    <source>
        <strain evidence="12">CCM 8711</strain>
    </source>
</reference>
<dbReference type="Pfam" id="PF02518">
    <property type="entry name" value="HATPase_c"/>
    <property type="match status" value="1"/>
</dbReference>
<comment type="catalytic activity">
    <reaction evidence="1">
        <text>ATP + protein L-histidine = ADP + protein N-phospho-L-histidine.</text>
        <dbReference type="EC" id="2.7.13.3"/>
    </reaction>
</comment>
<evidence type="ECO:0000259" key="10">
    <source>
        <dbReference type="PROSITE" id="PS50112"/>
    </source>
</evidence>
<dbReference type="AlphaFoldDB" id="A0A917N2R8"/>
<dbReference type="CDD" id="cd00075">
    <property type="entry name" value="HATPase"/>
    <property type="match status" value="1"/>
</dbReference>
<dbReference type="PANTHER" id="PTHR43547:SF2">
    <property type="entry name" value="HYBRID SIGNAL TRANSDUCTION HISTIDINE KINASE C"/>
    <property type="match status" value="1"/>
</dbReference>
<dbReference type="InterPro" id="IPR000700">
    <property type="entry name" value="PAS-assoc_C"/>
</dbReference>
<dbReference type="PANTHER" id="PTHR43547">
    <property type="entry name" value="TWO-COMPONENT HISTIDINE KINASE"/>
    <property type="match status" value="1"/>
</dbReference>
<dbReference type="InterPro" id="IPR000014">
    <property type="entry name" value="PAS"/>
</dbReference>
<dbReference type="SMART" id="SM00091">
    <property type="entry name" value="PAS"/>
    <property type="match status" value="1"/>
</dbReference>
<evidence type="ECO:0000256" key="3">
    <source>
        <dbReference type="ARBA" id="ARBA00022553"/>
    </source>
</evidence>
<dbReference type="SUPFAM" id="SSF47384">
    <property type="entry name" value="Homodimeric domain of signal transducing histidine kinase"/>
    <property type="match status" value="1"/>
</dbReference>
<dbReference type="GO" id="GO:0000155">
    <property type="term" value="F:phosphorelay sensor kinase activity"/>
    <property type="evidence" value="ECO:0007669"/>
    <property type="project" value="InterPro"/>
</dbReference>
<dbReference type="CDD" id="cd00082">
    <property type="entry name" value="HisKA"/>
    <property type="match status" value="1"/>
</dbReference>
<dbReference type="EMBL" id="BMDO01000011">
    <property type="protein sequence ID" value="GGI52203.1"/>
    <property type="molecule type" value="Genomic_DNA"/>
</dbReference>
<accession>A0A917N2R8</accession>
<evidence type="ECO:0000256" key="8">
    <source>
        <dbReference type="SAM" id="Coils"/>
    </source>
</evidence>
<gene>
    <name evidence="12" type="ORF">GCM10011425_34150</name>
</gene>
<dbReference type="InterPro" id="IPR013655">
    <property type="entry name" value="PAS_fold_3"/>
</dbReference>
<dbReference type="PROSITE" id="PS50113">
    <property type="entry name" value="PAC"/>
    <property type="match status" value="1"/>
</dbReference>
<dbReference type="EC" id="2.7.13.3" evidence="2"/>
<organism evidence="12 13">
    <name type="scientific">Mucilaginibacter galii</name>
    <dbReference type="NCBI Taxonomy" id="2005073"/>
    <lineage>
        <taxon>Bacteria</taxon>
        <taxon>Pseudomonadati</taxon>
        <taxon>Bacteroidota</taxon>
        <taxon>Sphingobacteriia</taxon>
        <taxon>Sphingobacteriales</taxon>
        <taxon>Sphingobacteriaceae</taxon>
        <taxon>Mucilaginibacter</taxon>
    </lineage>
</organism>
<keyword evidence="5" id="KW-0418">Kinase</keyword>
<keyword evidence="4" id="KW-0808">Transferase</keyword>
<dbReference type="Pfam" id="PF00512">
    <property type="entry name" value="HisKA"/>
    <property type="match status" value="1"/>
</dbReference>
<dbReference type="InterPro" id="IPR004358">
    <property type="entry name" value="Sig_transdc_His_kin-like_C"/>
</dbReference>
<dbReference type="InterPro" id="IPR035965">
    <property type="entry name" value="PAS-like_dom_sf"/>
</dbReference>
<dbReference type="SUPFAM" id="SSF55785">
    <property type="entry name" value="PYP-like sensor domain (PAS domain)"/>
    <property type="match status" value="1"/>
</dbReference>
<dbReference type="InterPro" id="IPR036097">
    <property type="entry name" value="HisK_dim/P_sf"/>
</dbReference>